<dbReference type="PIRSF" id="PIRSF038038">
    <property type="entry name" value="SMN_Gemin2"/>
    <property type="match status" value="1"/>
</dbReference>
<gene>
    <name evidence="7" type="ORF">TNCT_538471</name>
</gene>
<evidence type="ECO:0000256" key="2">
    <source>
        <dbReference type="ARBA" id="ARBA00022490"/>
    </source>
</evidence>
<dbReference type="Gene3D" id="1.20.58.1070">
    <property type="match status" value="1"/>
</dbReference>
<dbReference type="Pfam" id="PF04938">
    <property type="entry name" value="SIP1"/>
    <property type="match status" value="1"/>
</dbReference>
<dbReference type="PANTHER" id="PTHR12794">
    <property type="entry name" value="GEMIN2"/>
    <property type="match status" value="1"/>
</dbReference>
<keyword evidence="8" id="KW-1185">Reference proteome</keyword>
<sequence length="282" mass="32613">GKFKPVMNADRNMKLAFDIGKIPRNINLDAPPMTGVEYLHRVVLEKRTCPRVFVSNIDKTKYRSRQTLTVDDSNGFICARPGFEPDPDWQEEQLELFSANKTAMFDNRTNLKGKFKRRDVPRINKCKEWCLYCLGSDKHRLIYREDESEASVDTKTAEASEKPRMGDVVCEPNPPLLSIMLYMNQKRLAKLLSYHIDWLEEVGFSHCQGEWLYALLVGLEKPLDPDTCAMLRSLARLCSKLRNDLTSSDHEFLKPLNLILIIISECFDQKDMSDKFIDNKVK</sequence>
<evidence type="ECO:0000256" key="1">
    <source>
        <dbReference type="ARBA" id="ARBA00004496"/>
    </source>
</evidence>
<dbReference type="OrthoDB" id="428895at2759"/>
<dbReference type="GO" id="GO:0000387">
    <property type="term" value="P:spliceosomal snRNP assembly"/>
    <property type="evidence" value="ECO:0007669"/>
    <property type="project" value="InterPro"/>
</dbReference>
<keyword evidence="2" id="KW-0963">Cytoplasm</keyword>
<organism evidence="7 8">
    <name type="scientific">Trichonephila clavata</name>
    <name type="common">Joro spider</name>
    <name type="synonym">Nephila clavata</name>
    <dbReference type="NCBI Taxonomy" id="2740835"/>
    <lineage>
        <taxon>Eukaryota</taxon>
        <taxon>Metazoa</taxon>
        <taxon>Ecdysozoa</taxon>
        <taxon>Arthropoda</taxon>
        <taxon>Chelicerata</taxon>
        <taxon>Arachnida</taxon>
        <taxon>Araneae</taxon>
        <taxon>Araneomorphae</taxon>
        <taxon>Entelegynae</taxon>
        <taxon>Araneoidea</taxon>
        <taxon>Nephilidae</taxon>
        <taxon>Trichonephila</taxon>
    </lineage>
</organism>
<evidence type="ECO:0000313" key="7">
    <source>
        <dbReference type="EMBL" id="GFQ83342.1"/>
    </source>
</evidence>
<proteinExistence type="inferred from homology"/>
<comment type="caution">
    <text evidence="7">The sequence shown here is derived from an EMBL/GenBank/DDBJ whole genome shotgun (WGS) entry which is preliminary data.</text>
</comment>
<dbReference type="AlphaFoldDB" id="A0A8X6HXJ1"/>
<comment type="subcellular location">
    <subcellularLocation>
        <location evidence="1">Cytoplasm</location>
    </subcellularLocation>
</comment>
<evidence type="ECO:0000256" key="6">
    <source>
        <dbReference type="ARBA" id="ARBA00047179"/>
    </source>
</evidence>
<evidence type="ECO:0000256" key="3">
    <source>
        <dbReference type="ARBA" id="ARBA00022664"/>
    </source>
</evidence>
<feature type="non-terminal residue" evidence="7">
    <location>
        <position position="1"/>
    </location>
</feature>
<dbReference type="InterPro" id="IPR017364">
    <property type="entry name" value="GEMIN2"/>
</dbReference>
<dbReference type="GO" id="GO:0032797">
    <property type="term" value="C:SMN complex"/>
    <property type="evidence" value="ECO:0007669"/>
    <property type="project" value="TreeGrafter"/>
</dbReference>
<keyword evidence="3" id="KW-0507">mRNA processing</keyword>
<comment type="similarity">
    <text evidence="5">Belongs to the gemin-2 family.</text>
</comment>
<evidence type="ECO:0000256" key="4">
    <source>
        <dbReference type="ARBA" id="ARBA00023187"/>
    </source>
</evidence>
<evidence type="ECO:0000256" key="5">
    <source>
        <dbReference type="ARBA" id="ARBA00025758"/>
    </source>
</evidence>
<name>A0A8X6HXJ1_TRICU</name>
<reference evidence="7" key="1">
    <citation type="submission" date="2020-07" db="EMBL/GenBank/DDBJ databases">
        <title>Multicomponent nature underlies the extraordinary mechanical properties of spider dragline silk.</title>
        <authorList>
            <person name="Kono N."/>
            <person name="Nakamura H."/>
            <person name="Mori M."/>
            <person name="Yoshida Y."/>
            <person name="Ohtoshi R."/>
            <person name="Malay A.D."/>
            <person name="Moran D.A.P."/>
            <person name="Tomita M."/>
            <person name="Numata K."/>
            <person name="Arakawa K."/>
        </authorList>
    </citation>
    <scope>NUCLEOTIDE SEQUENCE</scope>
</reference>
<dbReference type="Proteomes" id="UP000887116">
    <property type="component" value="Unassembled WGS sequence"/>
</dbReference>
<dbReference type="PANTHER" id="PTHR12794:SF0">
    <property type="entry name" value="GEM-ASSOCIATED PROTEIN 2"/>
    <property type="match status" value="1"/>
</dbReference>
<dbReference type="EMBL" id="BMAO01002795">
    <property type="protein sequence ID" value="GFQ83342.1"/>
    <property type="molecule type" value="Genomic_DNA"/>
</dbReference>
<dbReference type="GO" id="GO:0005681">
    <property type="term" value="C:spliceosomal complex"/>
    <property type="evidence" value="ECO:0007669"/>
    <property type="project" value="InterPro"/>
</dbReference>
<dbReference type="GO" id="GO:0000245">
    <property type="term" value="P:spliceosomal complex assembly"/>
    <property type="evidence" value="ECO:0007669"/>
    <property type="project" value="InterPro"/>
</dbReference>
<dbReference type="InterPro" id="IPR035426">
    <property type="entry name" value="Gemin2/Brr1"/>
</dbReference>
<evidence type="ECO:0000313" key="8">
    <source>
        <dbReference type="Proteomes" id="UP000887116"/>
    </source>
</evidence>
<accession>A0A8X6HXJ1</accession>
<keyword evidence="4" id="KW-0508">mRNA splicing</keyword>
<protein>
    <recommendedName>
        <fullName evidence="6">Gem-associated protein 2</fullName>
    </recommendedName>
</protein>